<feature type="domain" description="YjeF C-terminal" evidence="8">
    <location>
        <begin position="1"/>
        <end position="251"/>
    </location>
</feature>
<dbReference type="GO" id="GO:0110051">
    <property type="term" value="P:metabolite repair"/>
    <property type="evidence" value="ECO:0007669"/>
    <property type="project" value="TreeGrafter"/>
</dbReference>
<dbReference type="GO" id="GO:0016301">
    <property type="term" value="F:kinase activity"/>
    <property type="evidence" value="ECO:0007669"/>
    <property type="project" value="UniProtKB-KW"/>
</dbReference>
<dbReference type="Gene3D" id="3.40.1190.20">
    <property type="match status" value="1"/>
</dbReference>
<evidence type="ECO:0000256" key="4">
    <source>
        <dbReference type="ARBA" id="ARBA00023027"/>
    </source>
</evidence>
<name>S7XJP5_SPRLO</name>
<dbReference type="CDD" id="cd01171">
    <property type="entry name" value="YXKO-related"/>
    <property type="match status" value="1"/>
</dbReference>
<evidence type="ECO:0000256" key="2">
    <source>
        <dbReference type="ARBA" id="ARBA00022840"/>
    </source>
</evidence>
<evidence type="ECO:0000313" key="9">
    <source>
        <dbReference type="EMBL" id="EPR79244.1"/>
    </source>
</evidence>
<keyword evidence="10" id="KW-1185">Reference proteome</keyword>
<evidence type="ECO:0000256" key="6">
    <source>
        <dbReference type="ARBA" id="ARBA00047472"/>
    </source>
</evidence>
<dbReference type="HOGENOM" id="CLU_1086541_0_0_1"/>
<dbReference type="EMBL" id="ATCN01000329">
    <property type="protein sequence ID" value="EPR79244.1"/>
    <property type="molecule type" value="Genomic_DNA"/>
</dbReference>
<comment type="function">
    <text evidence="7">Catalyzes the dehydration of the S-form of NAD(P)HX at the expense of ATP, which is converted to ADP. Together with NAD(P)HX epimerase, which catalyzes the epimerization of the S- and R-forms, the enzyme allows the repair of both epimers of NAD(P)HX, a damaged form of NAD(P)H that is a result of enzymatic or heat-dependent hydration.</text>
</comment>
<dbReference type="OrthoDB" id="8110916at2759"/>
<evidence type="ECO:0000256" key="5">
    <source>
        <dbReference type="ARBA" id="ARBA00023239"/>
    </source>
</evidence>
<keyword evidence="2 7" id="KW-0067">ATP-binding</keyword>
<dbReference type="PROSITE" id="PS51383">
    <property type="entry name" value="YJEF_C_3"/>
    <property type="match status" value="1"/>
</dbReference>
<dbReference type="OMA" id="IMNSIPH"/>
<evidence type="ECO:0000256" key="1">
    <source>
        <dbReference type="ARBA" id="ARBA00022741"/>
    </source>
</evidence>
<keyword evidence="3" id="KW-0521">NADP</keyword>
<dbReference type="EC" id="4.2.1.93" evidence="7"/>
<keyword evidence="7" id="KW-0963">Cytoplasm</keyword>
<keyword evidence="4 7" id="KW-0520">NAD</keyword>
<dbReference type="SUPFAM" id="SSF53613">
    <property type="entry name" value="Ribokinase-like"/>
    <property type="match status" value="1"/>
</dbReference>
<evidence type="ECO:0000256" key="7">
    <source>
        <dbReference type="HAMAP-Rule" id="MF_03157"/>
    </source>
</evidence>
<feature type="binding site" evidence="7">
    <location>
        <begin position="178"/>
        <end position="187"/>
    </location>
    <ligand>
        <name>ATP</name>
        <dbReference type="ChEBI" id="CHEBI:30616"/>
    </ligand>
</feature>
<comment type="similarity">
    <text evidence="7">Belongs to the NnrD/CARKD family.</text>
</comment>
<keyword evidence="9" id="KW-0808">Transferase</keyword>
<keyword evidence="7" id="KW-0597">Phosphoprotein</keyword>
<evidence type="ECO:0000313" key="10">
    <source>
        <dbReference type="Proteomes" id="UP000014978"/>
    </source>
</evidence>
<comment type="catalytic activity">
    <reaction evidence="6 7">
        <text>(6S)-NADPHX + ATP = ADP + phosphate + NADPH + H(+)</text>
        <dbReference type="Rhea" id="RHEA:32231"/>
        <dbReference type="ChEBI" id="CHEBI:15378"/>
        <dbReference type="ChEBI" id="CHEBI:30616"/>
        <dbReference type="ChEBI" id="CHEBI:43474"/>
        <dbReference type="ChEBI" id="CHEBI:57783"/>
        <dbReference type="ChEBI" id="CHEBI:64076"/>
        <dbReference type="ChEBI" id="CHEBI:456216"/>
        <dbReference type="EC" id="4.2.1.93"/>
    </reaction>
</comment>
<keyword evidence="9" id="KW-0418">Kinase</keyword>
<feature type="binding site" evidence="7">
    <location>
        <position position="188"/>
    </location>
    <ligand>
        <name>(6S)-NADPHX</name>
        <dbReference type="ChEBI" id="CHEBI:64076"/>
    </ligand>
</feature>
<dbReference type="PANTHER" id="PTHR12592:SF0">
    <property type="entry name" value="ATP-DEPENDENT (S)-NAD(P)H-HYDRATE DEHYDRATASE"/>
    <property type="match status" value="1"/>
</dbReference>
<dbReference type="PANTHER" id="PTHR12592">
    <property type="entry name" value="ATP-DEPENDENT (S)-NAD(P)H-HYDRATE DEHYDRATASE FAMILY MEMBER"/>
    <property type="match status" value="1"/>
</dbReference>
<comment type="caution">
    <text evidence="9">The sequence shown here is derived from an EMBL/GenBank/DDBJ whole genome shotgun (WGS) entry which is preliminary data.</text>
</comment>
<dbReference type="Proteomes" id="UP000014978">
    <property type="component" value="Unassembled WGS sequence"/>
</dbReference>
<dbReference type="Pfam" id="PF01256">
    <property type="entry name" value="Carb_kinase"/>
    <property type="match status" value="1"/>
</dbReference>
<proteinExistence type="inferred from homology"/>
<comment type="subcellular location">
    <subcellularLocation>
        <location evidence="7">Cytoplasm</location>
    </subcellularLocation>
</comment>
<dbReference type="InParanoid" id="S7XJP5"/>
<dbReference type="STRING" id="1358809.S7XJP5"/>
<dbReference type="InterPro" id="IPR000631">
    <property type="entry name" value="CARKD"/>
</dbReference>
<reference evidence="10" key="1">
    <citation type="journal article" date="2013" name="PLoS Genet.">
        <title>The genome of Spraguea lophii and the basis of host-microsporidian interactions.</title>
        <authorList>
            <person name="Campbell S.E."/>
            <person name="Williams T.A."/>
            <person name="Yousuf A."/>
            <person name="Soanes D.M."/>
            <person name="Paszkiewicz K.H."/>
            <person name="Williams B.A.P."/>
        </authorList>
    </citation>
    <scope>NUCLEOTIDE SEQUENCE [LARGE SCALE GENOMIC DNA]</scope>
    <source>
        <strain evidence="10">42_110</strain>
    </source>
</reference>
<dbReference type="AlphaFoldDB" id="S7XJP5"/>
<evidence type="ECO:0000259" key="8">
    <source>
        <dbReference type="PROSITE" id="PS51383"/>
    </source>
</evidence>
<gene>
    <name evidence="9" type="ORF">SLOPH_183</name>
</gene>
<dbReference type="GO" id="GO:0005524">
    <property type="term" value="F:ATP binding"/>
    <property type="evidence" value="ECO:0007669"/>
    <property type="project" value="UniProtKB-KW"/>
</dbReference>
<accession>S7XJP5</accession>
<dbReference type="VEuPathDB" id="MicrosporidiaDB:SLOPH_183"/>
<dbReference type="HAMAP" id="MF_01965">
    <property type="entry name" value="NADHX_dehydratase"/>
    <property type="match status" value="1"/>
</dbReference>
<feature type="binding site" evidence="7">
    <location>
        <begin position="140"/>
        <end position="146"/>
    </location>
    <ligand>
        <name>(6S)-NADPHX</name>
        <dbReference type="ChEBI" id="CHEBI:64076"/>
    </ligand>
</feature>
<dbReference type="GO" id="GO:0046496">
    <property type="term" value="P:nicotinamide nucleotide metabolic process"/>
    <property type="evidence" value="ECO:0007669"/>
    <property type="project" value="UniProtKB-UniRule"/>
</dbReference>
<comment type="cofactor">
    <cofactor evidence="7">
        <name>Mg(2+)</name>
        <dbReference type="ChEBI" id="CHEBI:18420"/>
    </cofactor>
</comment>
<dbReference type="InterPro" id="IPR029056">
    <property type="entry name" value="Ribokinase-like"/>
</dbReference>
<sequence>MSFRINYKSRYKGDGGICLVIGGNDMYTGAPYFAARSSFMSGMELVYVMTPSKNLSPLKTLMPEAVVTNIRNDKWILNRVTTCIVGCGLGKIDNDVKNSILEILEELINIPIIFDGDGIYIFSTESIKFRYHKIIILTPNYNEMKKLNKKLENEFIISKGEVDKIICKEGTLVVKNKTSLKRVCGQGDILTGILAYLLSAWNRKRREVVSDVLEIGCKIIRRSAYLAYEKNGRAMLPQDILDCVGKAMDDILKELK</sequence>
<organism evidence="9 10">
    <name type="scientific">Spraguea lophii (strain 42_110)</name>
    <name type="common">Microsporidian parasite</name>
    <dbReference type="NCBI Taxonomy" id="1358809"/>
    <lineage>
        <taxon>Eukaryota</taxon>
        <taxon>Fungi</taxon>
        <taxon>Fungi incertae sedis</taxon>
        <taxon>Microsporidia</taxon>
        <taxon>Spragueidae</taxon>
        <taxon>Spraguea</taxon>
    </lineage>
</organism>
<keyword evidence="5 7" id="KW-0456">Lyase</keyword>
<dbReference type="FunCoup" id="S7XJP5">
    <property type="interactions" value="8"/>
</dbReference>
<dbReference type="GO" id="GO:0005737">
    <property type="term" value="C:cytoplasm"/>
    <property type="evidence" value="ECO:0007669"/>
    <property type="project" value="UniProtKB-SubCell"/>
</dbReference>
<comment type="catalytic activity">
    <reaction evidence="7">
        <text>(6S)-NADHX + ATP = ADP + phosphate + NADH + H(+)</text>
        <dbReference type="Rhea" id="RHEA:19017"/>
        <dbReference type="ChEBI" id="CHEBI:15378"/>
        <dbReference type="ChEBI" id="CHEBI:30616"/>
        <dbReference type="ChEBI" id="CHEBI:43474"/>
        <dbReference type="ChEBI" id="CHEBI:57945"/>
        <dbReference type="ChEBI" id="CHEBI:64074"/>
        <dbReference type="ChEBI" id="CHEBI:456216"/>
        <dbReference type="EC" id="4.2.1.93"/>
    </reaction>
</comment>
<feature type="binding site" evidence="7">
    <location>
        <begin position="159"/>
        <end position="163"/>
    </location>
    <ligand>
        <name>ATP</name>
        <dbReference type="ChEBI" id="CHEBI:30616"/>
    </ligand>
</feature>
<evidence type="ECO:0000256" key="3">
    <source>
        <dbReference type="ARBA" id="ARBA00022857"/>
    </source>
</evidence>
<protein>
    <recommendedName>
        <fullName evidence="7">ATP-dependent (S)-NAD(P)H-hydrate dehydratase</fullName>
        <ecNumber evidence="7">4.2.1.93</ecNumber>
    </recommendedName>
    <alternativeName>
        <fullName evidence="7">ATP-dependent NAD(P)HX dehydratase</fullName>
    </alternativeName>
</protein>
<feature type="binding site" evidence="7">
    <location>
        <position position="88"/>
    </location>
    <ligand>
        <name>(6S)-NADPHX</name>
        <dbReference type="ChEBI" id="CHEBI:64076"/>
    </ligand>
</feature>
<dbReference type="GO" id="GO:0047453">
    <property type="term" value="F:ATP-dependent NAD(P)H-hydrate dehydratase activity"/>
    <property type="evidence" value="ECO:0007669"/>
    <property type="project" value="UniProtKB-UniRule"/>
</dbReference>
<keyword evidence="1 7" id="KW-0547">Nucleotide-binding</keyword>